<dbReference type="AlphaFoldDB" id="A0A1M6PM54"/>
<name>A0A1M6PM54_9BACT</name>
<reference evidence="2" key="1">
    <citation type="submission" date="2016-11" db="EMBL/GenBank/DDBJ databases">
        <authorList>
            <person name="Varghese N."/>
            <person name="Submissions S."/>
        </authorList>
    </citation>
    <scope>NUCLEOTIDE SEQUENCE [LARGE SCALE GENOMIC DNA]</scope>
    <source>
        <strain evidence="2">UWOS</strain>
    </source>
</reference>
<dbReference type="Gene3D" id="3.10.450.620">
    <property type="entry name" value="JHP933, nucleotidyltransferase-like core domain"/>
    <property type="match status" value="1"/>
</dbReference>
<dbReference type="Pfam" id="PF08843">
    <property type="entry name" value="AbiEii"/>
    <property type="match status" value="1"/>
</dbReference>
<dbReference type="GO" id="GO:0016740">
    <property type="term" value="F:transferase activity"/>
    <property type="evidence" value="ECO:0007669"/>
    <property type="project" value="UniProtKB-KW"/>
</dbReference>
<accession>A0A1M6PM54</accession>
<keyword evidence="2" id="KW-1185">Reference proteome</keyword>
<protein>
    <submittedName>
        <fullName evidence="1">Nucleotidyl transferase AbiEii toxin, Type IV TA system</fullName>
    </submittedName>
</protein>
<keyword evidence="1" id="KW-0808">Transferase</keyword>
<dbReference type="EMBL" id="FRAW01000001">
    <property type="protein sequence ID" value="SHK09002.1"/>
    <property type="molecule type" value="Genomic_DNA"/>
</dbReference>
<dbReference type="RefSeq" id="WP_073301605.1">
    <property type="nucleotide sequence ID" value="NZ_FRAW01000001.1"/>
</dbReference>
<sequence>METFKSTEALLSWIIDFFAQKFGNSAILKGGMSLRLMHSPRYTNDVDYVFIPFDSKKDVKTLVEEALSLVDGLMFRISMNSKALRIIVDYAGQQAQIEINVEMECPSIAMSSSLLSIPYGYPARIIRVMEPGVAFAHKIAAWNERELMRDFYDVYQYESLFKTEPQMEILHRRLKNSRSYKNIVAAKDIKGLIEKMRKCAESLTENSFAELVPLLETVELAGLSFRMRPSILALCDKMEKKHL</sequence>
<proteinExistence type="predicted"/>
<evidence type="ECO:0000313" key="1">
    <source>
        <dbReference type="EMBL" id="SHK09002.1"/>
    </source>
</evidence>
<evidence type="ECO:0000313" key="2">
    <source>
        <dbReference type="Proteomes" id="UP000184275"/>
    </source>
</evidence>
<gene>
    <name evidence="1" type="ORF">SAMN05720469_10135</name>
</gene>
<organism evidence="1 2">
    <name type="scientific">Fibrobacter intestinalis</name>
    <dbReference type="NCBI Taxonomy" id="28122"/>
    <lineage>
        <taxon>Bacteria</taxon>
        <taxon>Pseudomonadati</taxon>
        <taxon>Fibrobacterota</taxon>
        <taxon>Fibrobacteria</taxon>
        <taxon>Fibrobacterales</taxon>
        <taxon>Fibrobacteraceae</taxon>
        <taxon>Fibrobacter</taxon>
    </lineage>
</organism>
<dbReference type="Proteomes" id="UP000184275">
    <property type="component" value="Unassembled WGS sequence"/>
</dbReference>
<dbReference type="InterPro" id="IPR014942">
    <property type="entry name" value="AbiEii"/>
</dbReference>